<dbReference type="AlphaFoldDB" id="A0A4V5PLS1"/>
<dbReference type="EMBL" id="SSMQ01000109">
    <property type="protein sequence ID" value="TKC94578.1"/>
    <property type="molecule type" value="Genomic_DNA"/>
</dbReference>
<protein>
    <recommendedName>
        <fullName evidence="2">Sporulation stage II protein D amidase enhancer LytB N-terminal domain-containing protein</fullName>
    </recommendedName>
</protein>
<feature type="domain" description="Sporulation stage II protein D amidase enhancer LytB N-terminal" evidence="2">
    <location>
        <begin position="140"/>
        <end position="217"/>
    </location>
</feature>
<dbReference type="OrthoDB" id="240606at2"/>
<comment type="caution">
    <text evidence="3">The sequence shown here is derived from an EMBL/GenBank/DDBJ whole genome shotgun (WGS) entry which is preliminary data.</text>
</comment>
<name>A0A4V5PLS1_9BACT</name>
<proteinExistence type="predicted"/>
<evidence type="ECO:0000256" key="1">
    <source>
        <dbReference type="SAM" id="MobiDB-lite"/>
    </source>
</evidence>
<evidence type="ECO:0000313" key="4">
    <source>
        <dbReference type="Proteomes" id="UP000309215"/>
    </source>
</evidence>
<feature type="region of interest" description="Disordered" evidence="1">
    <location>
        <begin position="310"/>
        <end position="329"/>
    </location>
</feature>
<accession>A0A4V5PLS1</accession>
<feature type="compositionally biased region" description="Polar residues" evidence="1">
    <location>
        <begin position="310"/>
        <end position="319"/>
    </location>
</feature>
<evidence type="ECO:0000313" key="3">
    <source>
        <dbReference type="EMBL" id="TKC94578.1"/>
    </source>
</evidence>
<organism evidence="3 4">
    <name type="scientific">Polyangium fumosum</name>
    <dbReference type="NCBI Taxonomy" id="889272"/>
    <lineage>
        <taxon>Bacteria</taxon>
        <taxon>Pseudomonadati</taxon>
        <taxon>Myxococcota</taxon>
        <taxon>Polyangia</taxon>
        <taxon>Polyangiales</taxon>
        <taxon>Polyangiaceae</taxon>
        <taxon>Polyangium</taxon>
    </lineage>
</organism>
<dbReference type="Pfam" id="PF08486">
    <property type="entry name" value="SpoIID"/>
    <property type="match status" value="1"/>
</dbReference>
<keyword evidence="4" id="KW-1185">Reference proteome</keyword>
<dbReference type="Proteomes" id="UP000309215">
    <property type="component" value="Unassembled WGS sequence"/>
</dbReference>
<gene>
    <name evidence="3" type="ORF">E8A74_48315</name>
</gene>
<sequence>MRDLGGACDAAASRGAGMTRAALLEAWPEVTGREAVRVGELQAVAALFGVGTVDEARALLVELYRRPLTAAALETGNARAIVEALGWEDAAAPTAEEVFARAALDARALGEPLHVELDSSAPEEQRDRVLTVDGWMRFEEDYLPRVVTGENGHAHPEALKAQAIAARTYVQRAMRDHRALGRTVPIINSQKFQVYARSAFASCVAAAADTRGIMARYQGRLVLGNYVAGALWTSGKAGADPTHTERWVTYNEGKTGRFVQPTRLSDMRRTDNRGCMGQNCADWLARNGRRYPEILRFFYGADLELGATVGTNSTSTTLPTKPAAERSDPIPGLAVAGAVFQWLFRGGLP</sequence>
<dbReference type="InterPro" id="IPR013693">
    <property type="entry name" value="SpoIID/LytB_N"/>
</dbReference>
<reference evidence="3 4" key="1">
    <citation type="submission" date="2019-04" db="EMBL/GenBank/DDBJ databases">
        <authorList>
            <person name="Li Y."/>
            <person name="Wang J."/>
        </authorList>
    </citation>
    <scope>NUCLEOTIDE SEQUENCE [LARGE SCALE GENOMIC DNA]</scope>
    <source>
        <strain evidence="3 4">DSM 14668</strain>
    </source>
</reference>
<evidence type="ECO:0000259" key="2">
    <source>
        <dbReference type="Pfam" id="PF08486"/>
    </source>
</evidence>